<keyword evidence="1" id="KW-0472">Membrane</keyword>
<comment type="caution">
    <text evidence="2">The sequence shown here is derived from an EMBL/GenBank/DDBJ whole genome shotgun (WGS) entry which is preliminary data.</text>
</comment>
<keyword evidence="1" id="KW-0812">Transmembrane</keyword>
<evidence type="ECO:0000313" key="3">
    <source>
        <dbReference type="Proteomes" id="UP000009342"/>
    </source>
</evidence>
<dbReference type="EMBL" id="CAKZ01000024">
    <property type="protein sequence ID" value="CCJ79871.1"/>
    <property type="molecule type" value="Genomic_DNA"/>
</dbReference>
<organism evidence="2 3">
    <name type="scientific">Cronobacter dublinensis 1210</name>
    <dbReference type="NCBI Taxonomy" id="1208656"/>
    <lineage>
        <taxon>Bacteria</taxon>
        <taxon>Pseudomonadati</taxon>
        <taxon>Pseudomonadota</taxon>
        <taxon>Gammaproteobacteria</taxon>
        <taxon>Enterobacterales</taxon>
        <taxon>Enterobacteriaceae</taxon>
        <taxon>Cronobacter</taxon>
    </lineage>
</organism>
<protein>
    <submittedName>
        <fullName evidence="2">Uncharacterized protein</fullName>
    </submittedName>
</protein>
<evidence type="ECO:0000313" key="2">
    <source>
        <dbReference type="EMBL" id="CCJ79871.1"/>
    </source>
</evidence>
<accession>A0ABP1W4M4</accession>
<feature type="transmembrane region" description="Helical" evidence="1">
    <location>
        <begin position="17"/>
        <end position="35"/>
    </location>
</feature>
<dbReference type="Proteomes" id="UP000009342">
    <property type="component" value="Unassembled WGS sequence"/>
</dbReference>
<keyword evidence="3" id="KW-1185">Reference proteome</keyword>
<reference evidence="3" key="1">
    <citation type="journal article" date="2012" name="PLoS ONE">
        <title>Comparative analysis of genome sequences covering the seven cronobacter species.</title>
        <authorList>
            <person name="Joseph S."/>
            <person name="Desai P."/>
            <person name="Ji Y."/>
            <person name="Cummings C.A."/>
            <person name="Shih R."/>
            <person name="Degoricija L."/>
            <person name="Rico A."/>
            <person name="Brzoska P."/>
            <person name="Hamby S.E."/>
            <person name="Masood N."/>
            <person name="Hariri S."/>
            <person name="Sonbol H."/>
            <person name="Chuzhanova N."/>
            <person name="McClelland M."/>
            <person name="Furtado M.R."/>
            <person name="Forsythe S.J."/>
        </authorList>
    </citation>
    <scope>NUCLEOTIDE SEQUENCE [LARGE SCALE GENOMIC DNA]</scope>
    <source>
        <strain evidence="3">1210</strain>
    </source>
</reference>
<gene>
    <name evidence="2" type="ORF">BN134_577</name>
</gene>
<evidence type="ECO:0000256" key="1">
    <source>
        <dbReference type="SAM" id="Phobius"/>
    </source>
</evidence>
<keyword evidence="1" id="KW-1133">Transmembrane helix</keyword>
<proteinExistence type="predicted"/>
<name>A0ABP1W4M4_9ENTR</name>
<sequence>MFIDICFLQTNKFKNGFFIWIISIEYLKVIFWHLLRRAVNYNYKRGGEFIFIH</sequence>